<reference evidence="2" key="1">
    <citation type="submission" date="2022-11" db="UniProtKB">
        <authorList>
            <consortium name="WormBaseParasite"/>
        </authorList>
    </citation>
    <scope>IDENTIFICATION</scope>
</reference>
<dbReference type="WBParaSite" id="nRc.2.0.1.t37217-RA">
    <property type="protein sequence ID" value="nRc.2.0.1.t37217-RA"/>
    <property type="gene ID" value="nRc.2.0.1.g37217"/>
</dbReference>
<proteinExistence type="predicted"/>
<evidence type="ECO:0000313" key="2">
    <source>
        <dbReference type="WBParaSite" id="nRc.2.0.1.t37217-RA"/>
    </source>
</evidence>
<name>A0A915KES4_ROMCU</name>
<organism evidence="1 2">
    <name type="scientific">Romanomermis culicivorax</name>
    <name type="common">Nematode worm</name>
    <dbReference type="NCBI Taxonomy" id="13658"/>
    <lineage>
        <taxon>Eukaryota</taxon>
        <taxon>Metazoa</taxon>
        <taxon>Ecdysozoa</taxon>
        <taxon>Nematoda</taxon>
        <taxon>Enoplea</taxon>
        <taxon>Dorylaimia</taxon>
        <taxon>Mermithida</taxon>
        <taxon>Mermithoidea</taxon>
        <taxon>Mermithidae</taxon>
        <taxon>Romanomermis</taxon>
    </lineage>
</organism>
<sequence>MATIARFAKYSLPKFVTGKYIIYDSSLLSRVFNSFNRKFCSKETEDSFTDYDDEVSTYDPSRRTLMSKDNKFCSDFSATKSSGIFVYASPGKNHKYRHFASYLLVKKLGEVESPESFVSPWDEKNRKVNDDLFNVPLACIHFNNGQFPNERSLVNWIKAIDFGLEQKYITSFGLSLAMLKFAQLMFKSSVYGGKLLSIVGYNRLTT</sequence>
<accession>A0A915KES4</accession>
<dbReference type="Proteomes" id="UP000887565">
    <property type="component" value="Unplaced"/>
</dbReference>
<dbReference type="AlphaFoldDB" id="A0A915KES4"/>
<evidence type="ECO:0000313" key="1">
    <source>
        <dbReference type="Proteomes" id="UP000887565"/>
    </source>
</evidence>
<keyword evidence="1" id="KW-1185">Reference proteome</keyword>
<protein>
    <submittedName>
        <fullName evidence="2">Uncharacterized protein</fullName>
    </submittedName>
</protein>